<dbReference type="InterPro" id="IPR003779">
    <property type="entry name" value="CMD-like"/>
</dbReference>
<dbReference type="Gene3D" id="1.20.1290.10">
    <property type="entry name" value="AhpD-like"/>
    <property type="match status" value="1"/>
</dbReference>
<gene>
    <name evidence="2" type="ordered locus">MICA_35</name>
</gene>
<dbReference type="GO" id="GO:0051920">
    <property type="term" value="F:peroxiredoxin activity"/>
    <property type="evidence" value="ECO:0007669"/>
    <property type="project" value="InterPro"/>
</dbReference>
<organism evidence="2 3">
    <name type="scientific">Micavibrio aeruginosavorus (strain ARL-13)</name>
    <dbReference type="NCBI Taxonomy" id="856793"/>
    <lineage>
        <taxon>Bacteria</taxon>
        <taxon>Pseudomonadati</taxon>
        <taxon>Bdellovibrionota</taxon>
        <taxon>Bdellovibrionia</taxon>
        <taxon>Bdellovibrionales</taxon>
        <taxon>Pseudobdellovibrionaceae</taxon>
        <taxon>Micavibrio</taxon>
    </lineage>
</organism>
<evidence type="ECO:0000313" key="3">
    <source>
        <dbReference type="Proteomes" id="UP000009286"/>
    </source>
</evidence>
<name>G2KLE7_MICAA</name>
<proteinExistence type="predicted"/>
<dbReference type="STRING" id="856793.MICA_35"/>
<dbReference type="RefSeq" id="WP_014101606.1">
    <property type="nucleotide sequence ID" value="NC_016026.1"/>
</dbReference>
<dbReference type="HOGENOM" id="CLU_082760_5_0_5"/>
<keyword evidence="2" id="KW-0575">Peroxidase</keyword>
<reference evidence="2 3" key="1">
    <citation type="journal article" date="2011" name="BMC Genomics">
        <title>Genomic insights into an obligate epibiotic bacterial predator: Micavibrio aeruginosavorus ARL-13.</title>
        <authorList>
            <person name="Wang Z."/>
            <person name="Kadouri D."/>
            <person name="Wu M."/>
        </authorList>
    </citation>
    <scope>NUCLEOTIDE SEQUENCE [LARGE SCALE GENOMIC DNA]</scope>
    <source>
        <strain evidence="2 3">ARL-13</strain>
    </source>
</reference>
<dbReference type="eggNOG" id="COG2128">
    <property type="taxonomic scope" value="Bacteria"/>
</dbReference>
<dbReference type="InterPro" id="IPR004675">
    <property type="entry name" value="AhpD_core"/>
</dbReference>
<dbReference type="NCBIfam" id="TIGR00778">
    <property type="entry name" value="ahpD_dom"/>
    <property type="match status" value="1"/>
</dbReference>
<keyword evidence="2" id="KW-0560">Oxidoreductase</keyword>
<protein>
    <submittedName>
        <fullName evidence="2">Alkylhydroperoxidase AhpD family core domain protein</fullName>
    </submittedName>
</protein>
<dbReference type="AlphaFoldDB" id="G2KLE7"/>
<dbReference type="EMBL" id="CP002382">
    <property type="protein sequence ID" value="AEP08383.1"/>
    <property type="molecule type" value="Genomic_DNA"/>
</dbReference>
<evidence type="ECO:0000313" key="2">
    <source>
        <dbReference type="EMBL" id="AEP08383.1"/>
    </source>
</evidence>
<dbReference type="SUPFAM" id="SSF69118">
    <property type="entry name" value="AhpD-like"/>
    <property type="match status" value="1"/>
</dbReference>
<keyword evidence="3" id="KW-1185">Reference proteome</keyword>
<dbReference type="KEGG" id="mai:MICA_35"/>
<dbReference type="OrthoDB" id="9808310at2"/>
<dbReference type="PANTHER" id="PTHR35446:SF3">
    <property type="entry name" value="CMD DOMAIN-CONTAINING PROTEIN"/>
    <property type="match status" value="1"/>
</dbReference>
<dbReference type="Proteomes" id="UP000009286">
    <property type="component" value="Chromosome"/>
</dbReference>
<feature type="domain" description="Carboxymuconolactone decarboxylase-like" evidence="1">
    <location>
        <begin position="40"/>
        <end position="99"/>
    </location>
</feature>
<accession>G2KLE7</accession>
<dbReference type="Pfam" id="PF02627">
    <property type="entry name" value="CMD"/>
    <property type="match status" value="1"/>
</dbReference>
<dbReference type="InterPro" id="IPR029032">
    <property type="entry name" value="AhpD-like"/>
</dbReference>
<sequence length="180" mass="18721">MTIQLINPDTATGNVATLLAGAKAKLGMVPNMFRVIANAPKVLEGYFAFSGIVGNTLNGKAREQLAIALASSNDCGYCLSAHTALGRMAGVGADDLRSAQSGTVSDPKTQAMIDFALEVNRTHGENMQSGVAAARDAGLSDEELLEIIANVALNIFTNAVNGVAETEIDFPKVEIIKKAA</sequence>
<dbReference type="PANTHER" id="PTHR35446">
    <property type="entry name" value="SI:CH211-175M2.5"/>
    <property type="match status" value="1"/>
</dbReference>
<evidence type="ECO:0000259" key="1">
    <source>
        <dbReference type="Pfam" id="PF02627"/>
    </source>
</evidence>